<dbReference type="EMBL" id="AGNL01000293">
    <property type="protein sequence ID" value="EJK77888.1"/>
    <property type="molecule type" value="Genomic_DNA"/>
</dbReference>
<sequence length="435" mass="50150">MLDNERKESGIRRAFRGLLTDGHRPLINEMKDDGSLTGSHQTEGNLYWNIPGGLEGVDKEVRQMEVDYWFEEGSLVKKIVAANGTQRTTIPYEGETLKDIVSEETNKLDENITGVSPDESGNLEVQVINWIRSTKQNRLKNANEKKGILVPLNVNDLASALIPVHDSIDSQPANGNLPSPLLRTSRNCNSDNTSTVKERVFTEIEGMQLHLDKASNDPIYYSKSKRRGYWLVGDYLLKEDLELILDFTKVHGLYADLGNILFILCKFVSDIPKAKIVWDTCKDEAKQQDTDFEEYFDLCDRFQQDLVIIAASHICGNENLSHHLTIFRRLLWEYWDPFNIAMDCAYQRKMRDHRRSIRQDALRDVAKENQSEVLSHLSGLHKFLMVLVTQQLKDEKTERLYYRLCSGYTTSGSFLKPLRHFSYTQLFRVMDKVFK</sequence>
<evidence type="ECO:0000313" key="2">
    <source>
        <dbReference type="Proteomes" id="UP000266841"/>
    </source>
</evidence>
<evidence type="ECO:0000313" key="1">
    <source>
        <dbReference type="EMBL" id="EJK77888.1"/>
    </source>
</evidence>
<name>K0TGL2_THAOC</name>
<protein>
    <submittedName>
        <fullName evidence="1">Uncharacterized protein</fullName>
    </submittedName>
</protein>
<gene>
    <name evidence="1" type="ORF">THAOC_00248</name>
</gene>
<dbReference type="Proteomes" id="UP000266841">
    <property type="component" value="Unassembled WGS sequence"/>
</dbReference>
<accession>K0TGL2</accession>
<dbReference type="AlphaFoldDB" id="K0TGL2"/>
<dbReference type="eggNOG" id="ENOG502T1SS">
    <property type="taxonomic scope" value="Eukaryota"/>
</dbReference>
<proteinExistence type="predicted"/>
<keyword evidence="2" id="KW-1185">Reference proteome</keyword>
<reference evidence="1 2" key="1">
    <citation type="journal article" date="2012" name="Genome Biol.">
        <title>Genome and low-iron response of an oceanic diatom adapted to chronic iron limitation.</title>
        <authorList>
            <person name="Lommer M."/>
            <person name="Specht M."/>
            <person name="Roy A.S."/>
            <person name="Kraemer L."/>
            <person name="Andreson R."/>
            <person name="Gutowska M.A."/>
            <person name="Wolf J."/>
            <person name="Bergner S.V."/>
            <person name="Schilhabel M.B."/>
            <person name="Klostermeier U.C."/>
            <person name="Beiko R.G."/>
            <person name="Rosenstiel P."/>
            <person name="Hippler M."/>
            <person name="Laroche J."/>
        </authorList>
    </citation>
    <scope>NUCLEOTIDE SEQUENCE [LARGE SCALE GENOMIC DNA]</scope>
    <source>
        <strain evidence="1 2">CCMP1005</strain>
    </source>
</reference>
<comment type="caution">
    <text evidence="1">The sequence shown here is derived from an EMBL/GenBank/DDBJ whole genome shotgun (WGS) entry which is preliminary data.</text>
</comment>
<feature type="non-terminal residue" evidence="1">
    <location>
        <position position="435"/>
    </location>
</feature>
<organism evidence="1 2">
    <name type="scientific">Thalassiosira oceanica</name>
    <name type="common">Marine diatom</name>
    <dbReference type="NCBI Taxonomy" id="159749"/>
    <lineage>
        <taxon>Eukaryota</taxon>
        <taxon>Sar</taxon>
        <taxon>Stramenopiles</taxon>
        <taxon>Ochrophyta</taxon>
        <taxon>Bacillariophyta</taxon>
        <taxon>Coscinodiscophyceae</taxon>
        <taxon>Thalassiosirophycidae</taxon>
        <taxon>Thalassiosirales</taxon>
        <taxon>Thalassiosiraceae</taxon>
        <taxon>Thalassiosira</taxon>
    </lineage>
</organism>